<dbReference type="Pfam" id="PF13493">
    <property type="entry name" value="DUF4118"/>
    <property type="match status" value="1"/>
</dbReference>
<dbReference type="InterPro" id="IPR025201">
    <property type="entry name" value="KdpD_TM"/>
</dbReference>
<feature type="transmembrane region" description="Helical" evidence="13">
    <location>
        <begin position="9"/>
        <end position="27"/>
    </location>
</feature>
<dbReference type="PANTHER" id="PTHR45569">
    <property type="entry name" value="SENSOR PROTEIN KDPD"/>
    <property type="match status" value="1"/>
</dbReference>
<keyword evidence="10 13" id="KW-1133">Transmembrane helix</keyword>
<evidence type="ECO:0000256" key="4">
    <source>
        <dbReference type="ARBA" id="ARBA00022553"/>
    </source>
</evidence>
<evidence type="ECO:0000256" key="6">
    <source>
        <dbReference type="ARBA" id="ARBA00022692"/>
    </source>
</evidence>
<evidence type="ECO:0000256" key="1">
    <source>
        <dbReference type="ARBA" id="ARBA00000085"/>
    </source>
</evidence>
<dbReference type="GO" id="GO:0000155">
    <property type="term" value="F:phosphorelay sensor kinase activity"/>
    <property type="evidence" value="ECO:0007669"/>
    <property type="project" value="InterPro"/>
</dbReference>
<evidence type="ECO:0000256" key="10">
    <source>
        <dbReference type="ARBA" id="ARBA00022989"/>
    </source>
</evidence>
<sequence length="349" mass="38784">MLTYWRKSHFLFSFIVLASALSVSWLIDQVLGSTIAVLLVLQLAVVVVALQCTSHFAYGFAVIEAMSFNFLFTTPRYSLQMFHAEDIINLVVFVLVALTTSQLAEHYRRQQDELKKAKLRNSILLSVSHDLRTPLATIIGTLTTLNEYMPKLSEGEKSELLNSATAESHRLHQYIENLLQATKLQHGALKITRNDESIIHIINNAVLRLPYSQERVRVQVQGQLSHISVSAIFIEQALFNVLDNALRFSPKHQSVVVTLFQESAFIVIDIQDKGVGIKRDEAARIFDLFYSSATKKTADSGSGLGLAVAKGIITAHQGQIESVPVSEGCLIRIRLPIDQPSSSPQGEQS</sequence>
<proteinExistence type="predicted"/>
<dbReference type="EMBL" id="JWYV01000002">
    <property type="protein sequence ID" value="KKD01092.1"/>
    <property type="molecule type" value="Genomic_DNA"/>
</dbReference>
<dbReference type="CDD" id="cd00082">
    <property type="entry name" value="HisKA"/>
    <property type="match status" value="1"/>
</dbReference>
<evidence type="ECO:0000256" key="7">
    <source>
        <dbReference type="ARBA" id="ARBA00022741"/>
    </source>
</evidence>
<dbReference type="Pfam" id="PF00512">
    <property type="entry name" value="HisKA"/>
    <property type="match status" value="1"/>
</dbReference>
<dbReference type="SMART" id="SM00388">
    <property type="entry name" value="HisKA"/>
    <property type="match status" value="1"/>
</dbReference>
<keyword evidence="16" id="KW-1185">Reference proteome</keyword>
<evidence type="ECO:0000256" key="3">
    <source>
        <dbReference type="ARBA" id="ARBA00012438"/>
    </source>
</evidence>
<dbReference type="SUPFAM" id="SSF55874">
    <property type="entry name" value="ATPase domain of HSP90 chaperone/DNA topoisomerase II/histidine kinase"/>
    <property type="match status" value="1"/>
</dbReference>
<dbReference type="SMART" id="SM00387">
    <property type="entry name" value="HATPase_c"/>
    <property type="match status" value="1"/>
</dbReference>
<dbReference type="Gene3D" id="1.20.120.620">
    <property type="entry name" value="Backbone structure of the membrane domain of e. Coli histidine kinase receptor kdpd"/>
    <property type="match status" value="1"/>
</dbReference>
<evidence type="ECO:0000313" key="15">
    <source>
        <dbReference type="EMBL" id="KKD01092.1"/>
    </source>
</evidence>
<keyword evidence="5" id="KW-0808">Transferase</keyword>
<evidence type="ECO:0000256" key="12">
    <source>
        <dbReference type="ARBA" id="ARBA00023136"/>
    </source>
</evidence>
<dbReference type="PROSITE" id="PS50109">
    <property type="entry name" value="HIS_KIN"/>
    <property type="match status" value="1"/>
</dbReference>
<dbReference type="GO" id="GO:0005524">
    <property type="term" value="F:ATP binding"/>
    <property type="evidence" value="ECO:0007669"/>
    <property type="project" value="UniProtKB-KW"/>
</dbReference>
<keyword evidence="11" id="KW-0902">Two-component regulatory system</keyword>
<reference evidence="15 16" key="1">
    <citation type="submission" date="2014-12" db="EMBL/GenBank/DDBJ databases">
        <title>Mercury Reductase activity and rhizosphere competence traits in the genome of root associated Photobacterium halotolerans MELD1.</title>
        <authorList>
            <person name="Mathew D.C."/>
            <person name="Huang C.-C."/>
        </authorList>
    </citation>
    <scope>NUCLEOTIDE SEQUENCE [LARGE SCALE GENOMIC DNA]</scope>
    <source>
        <strain evidence="15 16">MELD1</strain>
    </source>
</reference>
<dbReference type="Gene3D" id="3.30.565.10">
    <property type="entry name" value="Histidine kinase-like ATPase, C-terminal domain"/>
    <property type="match status" value="1"/>
</dbReference>
<evidence type="ECO:0000256" key="2">
    <source>
        <dbReference type="ARBA" id="ARBA00004141"/>
    </source>
</evidence>
<keyword evidence="9" id="KW-0067">ATP-binding</keyword>
<dbReference type="PRINTS" id="PR00344">
    <property type="entry name" value="BCTRLSENSOR"/>
</dbReference>
<evidence type="ECO:0000256" key="5">
    <source>
        <dbReference type="ARBA" id="ARBA00022679"/>
    </source>
</evidence>
<evidence type="ECO:0000313" key="16">
    <source>
        <dbReference type="Proteomes" id="UP000033633"/>
    </source>
</evidence>
<feature type="domain" description="Histidine kinase" evidence="14">
    <location>
        <begin position="126"/>
        <end position="339"/>
    </location>
</feature>
<dbReference type="PANTHER" id="PTHR45569:SF1">
    <property type="entry name" value="SENSOR PROTEIN KDPD"/>
    <property type="match status" value="1"/>
</dbReference>
<accession>A0A0F5VH18</accession>
<dbReference type="InterPro" id="IPR036890">
    <property type="entry name" value="HATPase_C_sf"/>
</dbReference>
<organism evidence="15 16">
    <name type="scientific">Photobacterium halotolerans</name>
    <dbReference type="NCBI Taxonomy" id="265726"/>
    <lineage>
        <taxon>Bacteria</taxon>
        <taxon>Pseudomonadati</taxon>
        <taxon>Pseudomonadota</taxon>
        <taxon>Gammaproteobacteria</taxon>
        <taxon>Vibrionales</taxon>
        <taxon>Vibrionaceae</taxon>
        <taxon>Photobacterium</taxon>
    </lineage>
</organism>
<evidence type="ECO:0000256" key="11">
    <source>
        <dbReference type="ARBA" id="ARBA00023012"/>
    </source>
</evidence>
<dbReference type="InterPro" id="IPR036097">
    <property type="entry name" value="HisK_dim/P_sf"/>
</dbReference>
<protein>
    <recommendedName>
        <fullName evidence="3">histidine kinase</fullName>
        <ecNumber evidence="3">2.7.13.3</ecNumber>
    </recommendedName>
</protein>
<evidence type="ECO:0000256" key="9">
    <source>
        <dbReference type="ARBA" id="ARBA00022840"/>
    </source>
</evidence>
<comment type="caution">
    <text evidence="15">The sequence shown here is derived from an EMBL/GenBank/DDBJ whole genome shotgun (WGS) entry which is preliminary data.</text>
</comment>
<name>A0A0F5VH18_9GAMM</name>
<keyword evidence="4" id="KW-0597">Phosphoprotein</keyword>
<keyword evidence="8 15" id="KW-0418">Kinase</keyword>
<dbReference type="Pfam" id="PF02518">
    <property type="entry name" value="HATPase_c"/>
    <property type="match status" value="1"/>
</dbReference>
<dbReference type="OrthoDB" id="9806130at2"/>
<dbReference type="Proteomes" id="UP000033633">
    <property type="component" value="Unassembled WGS sequence"/>
</dbReference>
<keyword evidence="6 13" id="KW-0812">Transmembrane</keyword>
<dbReference type="EC" id="2.7.13.3" evidence="3"/>
<evidence type="ECO:0000256" key="8">
    <source>
        <dbReference type="ARBA" id="ARBA00022777"/>
    </source>
</evidence>
<dbReference type="STRING" id="265726.KY46_04830"/>
<dbReference type="InterPro" id="IPR005467">
    <property type="entry name" value="His_kinase_dom"/>
</dbReference>
<dbReference type="Gene3D" id="1.10.287.130">
    <property type="match status" value="1"/>
</dbReference>
<gene>
    <name evidence="15" type="ORF">KY46_04830</name>
</gene>
<evidence type="ECO:0000259" key="14">
    <source>
        <dbReference type="PROSITE" id="PS50109"/>
    </source>
</evidence>
<dbReference type="AlphaFoldDB" id="A0A0F5VH18"/>
<evidence type="ECO:0000256" key="13">
    <source>
        <dbReference type="SAM" id="Phobius"/>
    </source>
</evidence>
<dbReference type="InterPro" id="IPR038318">
    <property type="entry name" value="KdpD_sf"/>
</dbReference>
<dbReference type="GO" id="GO:0005886">
    <property type="term" value="C:plasma membrane"/>
    <property type="evidence" value="ECO:0007669"/>
    <property type="project" value="TreeGrafter"/>
</dbReference>
<dbReference type="PATRIC" id="fig|265726.11.peg.2331"/>
<dbReference type="SUPFAM" id="SSF47384">
    <property type="entry name" value="Homodimeric domain of signal transducing histidine kinase"/>
    <property type="match status" value="1"/>
</dbReference>
<comment type="subcellular location">
    <subcellularLocation>
        <location evidence="2">Membrane</location>
        <topology evidence="2">Multi-pass membrane protein</topology>
    </subcellularLocation>
</comment>
<dbReference type="InterPro" id="IPR004358">
    <property type="entry name" value="Sig_transdc_His_kin-like_C"/>
</dbReference>
<keyword evidence="12 13" id="KW-0472">Membrane</keyword>
<dbReference type="RefSeq" id="WP_046219463.1">
    <property type="nucleotide sequence ID" value="NZ_JWYV01000002.1"/>
</dbReference>
<comment type="catalytic activity">
    <reaction evidence="1">
        <text>ATP + protein L-histidine = ADP + protein N-phospho-L-histidine.</text>
        <dbReference type="EC" id="2.7.13.3"/>
    </reaction>
</comment>
<dbReference type="InterPro" id="IPR003594">
    <property type="entry name" value="HATPase_dom"/>
</dbReference>
<dbReference type="InterPro" id="IPR052023">
    <property type="entry name" value="Histidine_kinase_KdpD"/>
</dbReference>
<keyword evidence="7" id="KW-0547">Nucleotide-binding</keyword>
<dbReference type="InterPro" id="IPR003661">
    <property type="entry name" value="HisK_dim/P_dom"/>
</dbReference>